<proteinExistence type="inferred from homology"/>
<dbReference type="GO" id="GO:0015344">
    <property type="term" value="F:siderophore uptake transmembrane transporter activity"/>
    <property type="evidence" value="ECO:0007669"/>
    <property type="project" value="TreeGrafter"/>
</dbReference>
<sequence length="852" mass="94463">MKKLVWFLILSLFVSAGGVEAGTTGKVTGVVKDATSGEPLPGVSVVIVGTRRGGVTDASGTYIVLSVEPGTYTLTATLVGYQGETKRDVQVAADFTTTVGFSLKETAIQMGEVTVMAERPPVEPDKTTSKYVATAKEIEQIPLVRSTAGLVQLMPGVALDGSARIRGSEISEGAGVQIVYYVDGIKLANNDGKAASPFTGINRTAIQELSVLTGGMEAEYGNAEGGVVNIITKEGGGRLNGYAEYRFTSPGQKHWGRNSYYSAVNRDHILIIDPATGKWTGQTKFDNPTWASETDPRTGKLVHEKLDYTDISGHFVEGNLSGGLGKDLTFFVSGQYSRSPSSIPSTVLSTPLNFQNNTSLTWRATANVKAKLGLIYAYQEGYLGFREAGPNVGGGALPGGASPPGLIRGLQNDGRDIFLPSGATYGKTLTTNDVEYLVLTHTLSSKTFYDLRLSRYRTKIDSSNVPPATEDIRRDKDGWFYLPRAYHAFQQGERTRFQIQLDFSSQVTKGHLLKTGFDMMRYSMWDLREQFTNKTDRYVEFIGKDHQFRKPFRPILGGVYVQDKMEFQGLVVNAGLRFDFLDLDRKEWLFPAIWYTPMYNSLTRMRQANGAENGQKAPIKTTWSPRFGVSHPISSSLAAHFFTGLFYQFLDLHYVYAENWRALGADRDLNNNKVIDPTEVWNNTRPLDVAQWGWTGWKPERTATFEIGFDWNFVSDYVLGITTFYRDFRGGLRSGGTGTYIHDPKGGATNYTQVLHNDNFSSSRGFEVSFKKSFSHNFSFKAAYNANWVGGNQGGKNNWQWYFLPTPAFVQSWKYWTDWTANADGSESPKPLTDAEKTNLASNAQKNIDLYN</sequence>
<feature type="signal peptide" evidence="3">
    <location>
        <begin position="1"/>
        <end position="21"/>
    </location>
</feature>
<dbReference type="SUPFAM" id="SSF49464">
    <property type="entry name" value="Carboxypeptidase regulatory domain-like"/>
    <property type="match status" value="1"/>
</dbReference>
<keyword evidence="2" id="KW-1134">Transmembrane beta strand</keyword>
<evidence type="ECO:0000259" key="4">
    <source>
        <dbReference type="Pfam" id="PF07715"/>
    </source>
</evidence>
<name>A0A1F6C2W9_HANXR</name>
<feature type="non-terminal residue" evidence="5">
    <location>
        <position position="852"/>
    </location>
</feature>
<gene>
    <name evidence="5" type="ORF">A3F84_29520</name>
</gene>
<comment type="similarity">
    <text evidence="2">Belongs to the TonB-dependent receptor family.</text>
</comment>
<dbReference type="EMBL" id="MFKF01000433">
    <property type="protein sequence ID" value="OGG43501.1"/>
    <property type="molecule type" value="Genomic_DNA"/>
</dbReference>
<accession>A0A1F6C2W9</accession>
<comment type="subcellular location">
    <subcellularLocation>
        <location evidence="2">Cell outer membrane</location>
        <topology evidence="2">Multi-pass membrane protein</topology>
    </subcellularLocation>
</comment>
<comment type="caution">
    <text evidence="5">The sequence shown here is derived from an EMBL/GenBank/DDBJ whole genome shotgun (WGS) entry which is preliminary data.</text>
</comment>
<dbReference type="PANTHER" id="PTHR30069">
    <property type="entry name" value="TONB-DEPENDENT OUTER MEMBRANE RECEPTOR"/>
    <property type="match status" value="1"/>
</dbReference>
<dbReference type="Pfam" id="PF07715">
    <property type="entry name" value="Plug"/>
    <property type="match status" value="1"/>
</dbReference>
<keyword evidence="2" id="KW-0813">Transport</keyword>
<dbReference type="Pfam" id="PF13715">
    <property type="entry name" value="CarbopepD_reg_2"/>
    <property type="match status" value="1"/>
</dbReference>
<keyword evidence="2" id="KW-0472">Membrane</keyword>
<dbReference type="Gene3D" id="2.60.40.1120">
    <property type="entry name" value="Carboxypeptidase-like, regulatory domain"/>
    <property type="match status" value="1"/>
</dbReference>
<dbReference type="PANTHER" id="PTHR30069:SF29">
    <property type="entry name" value="HEMOGLOBIN AND HEMOGLOBIN-HAPTOGLOBIN-BINDING PROTEIN 1-RELATED"/>
    <property type="match status" value="1"/>
</dbReference>
<dbReference type="AlphaFoldDB" id="A0A1F6C2W9"/>
<feature type="domain" description="TonB-dependent receptor plug" evidence="4">
    <location>
        <begin position="127"/>
        <end position="227"/>
    </location>
</feature>
<evidence type="ECO:0000256" key="2">
    <source>
        <dbReference type="PROSITE-ProRule" id="PRU01360"/>
    </source>
</evidence>
<evidence type="ECO:0000256" key="3">
    <source>
        <dbReference type="SAM" id="SignalP"/>
    </source>
</evidence>
<evidence type="ECO:0000313" key="6">
    <source>
        <dbReference type="Proteomes" id="UP000178606"/>
    </source>
</evidence>
<dbReference type="GO" id="GO:0044718">
    <property type="term" value="P:siderophore transmembrane transport"/>
    <property type="evidence" value="ECO:0007669"/>
    <property type="project" value="TreeGrafter"/>
</dbReference>
<dbReference type="InterPro" id="IPR008969">
    <property type="entry name" value="CarboxyPept-like_regulatory"/>
</dbReference>
<dbReference type="Proteomes" id="UP000178606">
    <property type="component" value="Unassembled WGS sequence"/>
</dbReference>
<dbReference type="PROSITE" id="PS52016">
    <property type="entry name" value="TONB_DEPENDENT_REC_3"/>
    <property type="match status" value="1"/>
</dbReference>
<keyword evidence="1 3" id="KW-0732">Signal</keyword>
<dbReference type="InterPro" id="IPR037066">
    <property type="entry name" value="Plug_dom_sf"/>
</dbReference>
<evidence type="ECO:0000256" key="1">
    <source>
        <dbReference type="ARBA" id="ARBA00022729"/>
    </source>
</evidence>
<evidence type="ECO:0000313" key="5">
    <source>
        <dbReference type="EMBL" id="OGG43501.1"/>
    </source>
</evidence>
<dbReference type="Gene3D" id="2.170.130.10">
    <property type="entry name" value="TonB-dependent receptor, plug domain"/>
    <property type="match status" value="1"/>
</dbReference>
<protein>
    <recommendedName>
        <fullName evidence="4">TonB-dependent receptor plug domain-containing protein</fullName>
    </recommendedName>
</protein>
<dbReference type="GO" id="GO:0009279">
    <property type="term" value="C:cell outer membrane"/>
    <property type="evidence" value="ECO:0007669"/>
    <property type="project" value="UniProtKB-SubCell"/>
</dbReference>
<keyword evidence="2" id="KW-0998">Cell outer membrane</keyword>
<keyword evidence="2" id="KW-0812">Transmembrane</keyword>
<reference evidence="5 6" key="1">
    <citation type="journal article" date="2016" name="Nat. Commun.">
        <title>Thousands of microbial genomes shed light on interconnected biogeochemical processes in an aquifer system.</title>
        <authorList>
            <person name="Anantharaman K."/>
            <person name="Brown C.T."/>
            <person name="Hug L.A."/>
            <person name="Sharon I."/>
            <person name="Castelle C.J."/>
            <person name="Probst A.J."/>
            <person name="Thomas B.C."/>
            <person name="Singh A."/>
            <person name="Wilkins M.J."/>
            <person name="Karaoz U."/>
            <person name="Brodie E.L."/>
            <person name="Williams K.H."/>
            <person name="Hubbard S.S."/>
            <person name="Banfield J.F."/>
        </authorList>
    </citation>
    <scope>NUCLEOTIDE SEQUENCE [LARGE SCALE GENOMIC DNA]</scope>
    <source>
        <strain evidence="6">RIFCSPLOWO2_12_FULL_64_10</strain>
    </source>
</reference>
<dbReference type="SUPFAM" id="SSF56935">
    <property type="entry name" value="Porins"/>
    <property type="match status" value="1"/>
</dbReference>
<organism evidence="5 6">
    <name type="scientific">Handelsmanbacteria sp. (strain RIFCSPLOWO2_12_FULL_64_10)</name>
    <dbReference type="NCBI Taxonomy" id="1817868"/>
    <lineage>
        <taxon>Bacteria</taxon>
        <taxon>Candidatus Handelsmaniibacteriota</taxon>
    </lineage>
</organism>
<dbReference type="InterPro" id="IPR012910">
    <property type="entry name" value="Plug_dom"/>
</dbReference>
<feature type="chain" id="PRO_5009523233" description="TonB-dependent receptor plug domain-containing protein" evidence="3">
    <location>
        <begin position="22"/>
        <end position="852"/>
    </location>
</feature>
<dbReference type="InterPro" id="IPR039426">
    <property type="entry name" value="TonB-dep_rcpt-like"/>
</dbReference>